<feature type="transmembrane region" description="Helical" evidence="8">
    <location>
        <begin position="39"/>
        <end position="59"/>
    </location>
</feature>
<dbReference type="InterPro" id="IPR047123">
    <property type="entry name" value="MYADM-like"/>
</dbReference>
<protein>
    <submittedName>
        <fullName evidence="10">Myeloid-associated differentiation marker</fullName>
    </submittedName>
</protein>
<comment type="caution">
    <text evidence="10">The sequence shown here is derived from an EMBL/GenBank/DDBJ whole genome shotgun (WGS) entry which is preliminary data.</text>
</comment>
<feature type="transmembrane region" description="Helical" evidence="8">
    <location>
        <begin position="270"/>
        <end position="295"/>
    </location>
</feature>
<dbReference type="PANTHER" id="PTHR17068">
    <property type="entry name" value="MYELOID-ASSOCIATED DIFFERENTIATION MARKER MYADM FAMILY MEMBER"/>
    <property type="match status" value="1"/>
</dbReference>
<dbReference type="GO" id="GO:0005886">
    <property type="term" value="C:plasma membrane"/>
    <property type="evidence" value="ECO:0007669"/>
    <property type="project" value="TreeGrafter"/>
</dbReference>
<comment type="similarity">
    <text evidence="6">Belongs to the MAL family.</text>
</comment>
<sequence>MDVETFCLCFFRLMQLLSTCVPFSLMASMGTGSVVVGNWSMFIWGFCFTVTLVILIVEFCHIRDHLPFSWYGFLTIHACYATLFCLLTSILYPTTYIEFFPSGPHRDYAMISTTFSCIALVLYALELLVLWNWYQGKGGRIARYMYTTQGLLKLLETSLACVIFGFISNTNLYLHQPALVWCGAVYSICFVLSSVAILLNLGKCDNRLLIPLPTFLLGLTMLSILLYTSALVLWPLYQFVEKLGGQPQRSSDVSCGDRLTYLVCTWDQGLAVTILTVINLLIYMADLVTLARLVFVRIEDQPTVS</sequence>
<feature type="transmembrane region" description="Helical" evidence="8">
    <location>
        <begin position="178"/>
        <end position="202"/>
    </location>
</feature>
<dbReference type="Proteomes" id="UP000299084">
    <property type="component" value="Unassembled WGS sequence"/>
</dbReference>
<feature type="domain" description="MARVEL" evidence="9">
    <location>
        <begin position="3"/>
        <end position="135"/>
    </location>
</feature>
<keyword evidence="5 7" id="KW-0472">Membrane</keyword>
<dbReference type="InterPro" id="IPR008253">
    <property type="entry name" value="Marvel"/>
</dbReference>
<feature type="transmembrane region" description="Helical" evidence="8">
    <location>
        <begin position="7"/>
        <end position="27"/>
    </location>
</feature>
<feature type="transmembrane region" description="Helical" evidence="8">
    <location>
        <begin position="71"/>
        <end position="92"/>
    </location>
</feature>
<comment type="subcellular location">
    <subcellularLocation>
        <location evidence="1">Membrane</location>
        <topology evidence="1">Multi-pass membrane protein</topology>
    </subcellularLocation>
</comment>
<evidence type="ECO:0000256" key="7">
    <source>
        <dbReference type="PROSITE-ProRule" id="PRU00581"/>
    </source>
</evidence>
<dbReference type="Pfam" id="PF01284">
    <property type="entry name" value="MARVEL"/>
    <property type="match status" value="2"/>
</dbReference>
<evidence type="ECO:0000256" key="6">
    <source>
        <dbReference type="ARBA" id="ARBA00034721"/>
    </source>
</evidence>
<keyword evidence="4 8" id="KW-1133">Transmembrane helix</keyword>
<accession>A0A5N4CE82</accession>
<feature type="transmembrane region" description="Helical" evidence="8">
    <location>
        <begin position="154"/>
        <end position="172"/>
    </location>
</feature>
<feature type="transmembrane region" description="Helical" evidence="8">
    <location>
        <begin position="214"/>
        <end position="237"/>
    </location>
</feature>
<dbReference type="GO" id="GO:0005911">
    <property type="term" value="C:cell-cell junction"/>
    <property type="evidence" value="ECO:0007669"/>
    <property type="project" value="TreeGrafter"/>
</dbReference>
<dbReference type="PROSITE" id="PS51225">
    <property type="entry name" value="MARVEL"/>
    <property type="match status" value="2"/>
</dbReference>
<organism evidence="10 11">
    <name type="scientific">Camelus dromedarius</name>
    <name type="common">Dromedary</name>
    <name type="synonym">Arabian camel</name>
    <dbReference type="NCBI Taxonomy" id="9838"/>
    <lineage>
        <taxon>Eukaryota</taxon>
        <taxon>Metazoa</taxon>
        <taxon>Chordata</taxon>
        <taxon>Craniata</taxon>
        <taxon>Vertebrata</taxon>
        <taxon>Euteleostomi</taxon>
        <taxon>Mammalia</taxon>
        <taxon>Eutheria</taxon>
        <taxon>Laurasiatheria</taxon>
        <taxon>Artiodactyla</taxon>
        <taxon>Tylopoda</taxon>
        <taxon>Camelidae</taxon>
        <taxon>Camelus</taxon>
    </lineage>
</organism>
<evidence type="ECO:0000256" key="5">
    <source>
        <dbReference type="ARBA" id="ARBA00023136"/>
    </source>
</evidence>
<evidence type="ECO:0000313" key="11">
    <source>
        <dbReference type="Proteomes" id="UP000299084"/>
    </source>
</evidence>
<keyword evidence="3" id="KW-0677">Repeat</keyword>
<feature type="domain" description="MARVEL" evidence="9">
    <location>
        <begin position="144"/>
        <end position="295"/>
    </location>
</feature>
<evidence type="ECO:0000259" key="9">
    <source>
        <dbReference type="PROSITE" id="PS51225"/>
    </source>
</evidence>
<evidence type="ECO:0000256" key="2">
    <source>
        <dbReference type="ARBA" id="ARBA00022692"/>
    </source>
</evidence>
<proteinExistence type="inferred from homology"/>
<keyword evidence="2 7" id="KW-0812">Transmembrane</keyword>
<dbReference type="PANTHER" id="PTHR17068:SF3">
    <property type="entry name" value="MYELOID-ASSOCIATED DIFFERENTIATION MARKER"/>
    <property type="match status" value="1"/>
</dbReference>
<dbReference type="AlphaFoldDB" id="A0A5N4CE82"/>
<keyword evidence="11" id="KW-1185">Reference proteome</keyword>
<feature type="transmembrane region" description="Helical" evidence="8">
    <location>
        <begin position="112"/>
        <end position="134"/>
    </location>
</feature>
<gene>
    <name evidence="10" type="ORF">Cadr_000026069</name>
</gene>
<evidence type="ECO:0000256" key="3">
    <source>
        <dbReference type="ARBA" id="ARBA00022737"/>
    </source>
</evidence>
<evidence type="ECO:0000313" key="10">
    <source>
        <dbReference type="EMBL" id="KAB1257060.1"/>
    </source>
</evidence>
<name>A0A5N4CE82_CAMDR</name>
<evidence type="ECO:0000256" key="1">
    <source>
        <dbReference type="ARBA" id="ARBA00004141"/>
    </source>
</evidence>
<dbReference type="EMBL" id="JWIN03000027">
    <property type="protein sequence ID" value="KAB1257060.1"/>
    <property type="molecule type" value="Genomic_DNA"/>
</dbReference>
<evidence type="ECO:0000256" key="8">
    <source>
        <dbReference type="SAM" id="Phobius"/>
    </source>
</evidence>
<evidence type="ECO:0000256" key="4">
    <source>
        <dbReference type="ARBA" id="ARBA00022989"/>
    </source>
</evidence>
<reference evidence="10 11" key="1">
    <citation type="journal article" date="2019" name="Mol. Ecol. Resour.">
        <title>Improving Illumina assemblies with Hi-C and long reads: an example with the North African dromedary.</title>
        <authorList>
            <person name="Elbers J.P."/>
            <person name="Rogers M.F."/>
            <person name="Perelman P.L."/>
            <person name="Proskuryakova A.A."/>
            <person name="Serdyukova N.A."/>
            <person name="Johnson W.E."/>
            <person name="Horin P."/>
            <person name="Corander J."/>
            <person name="Murphy D."/>
            <person name="Burger P.A."/>
        </authorList>
    </citation>
    <scope>NUCLEOTIDE SEQUENCE [LARGE SCALE GENOMIC DNA]</scope>
    <source>
        <strain evidence="10">Drom800</strain>
        <tissue evidence="10">Blood</tissue>
    </source>
</reference>